<dbReference type="InterPro" id="IPR036390">
    <property type="entry name" value="WH_DNA-bd_sf"/>
</dbReference>
<dbReference type="EMBL" id="JALGRD010000007">
    <property type="protein sequence ID" value="MCJ0974294.1"/>
    <property type="molecule type" value="Genomic_DNA"/>
</dbReference>
<dbReference type="InterPro" id="IPR000847">
    <property type="entry name" value="LysR_HTH_N"/>
</dbReference>
<dbReference type="InterPro" id="IPR036388">
    <property type="entry name" value="WH-like_DNA-bd_sf"/>
</dbReference>
<dbReference type="Pfam" id="PF03466">
    <property type="entry name" value="LysR_substrate"/>
    <property type="match status" value="1"/>
</dbReference>
<proteinExistence type="inferred from homology"/>
<dbReference type="PANTHER" id="PTHR30579">
    <property type="entry name" value="TRANSCRIPTIONAL REGULATOR"/>
    <property type="match status" value="1"/>
</dbReference>
<dbReference type="PANTHER" id="PTHR30579:SF2">
    <property type="entry name" value="HTH-TYPE TRANSCRIPTIONAL REGULATOR ARGP"/>
    <property type="match status" value="1"/>
</dbReference>
<dbReference type="Gene3D" id="3.40.190.290">
    <property type="match status" value="1"/>
</dbReference>
<dbReference type="CDD" id="cd08428">
    <property type="entry name" value="PBP2_IciA_ArgP"/>
    <property type="match status" value="1"/>
</dbReference>
<dbReference type="NCBIfam" id="TIGR03298">
    <property type="entry name" value="argP"/>
    <property type="match status" value="1"/>
</dbReference>
<dbReference type="SUPFAM" id="SSF53850">
    <property type="entry name" value="Periplasmic binding protein-like II"/>
    <property type="match status" value="1"/>
</dbReference>
<evidence type="ECO:0000313" key="6">
    <source>
        <dbReference type="EMBL" id="MCJ0974294.1"/>
    </source>
</evidence>
<keyword evidence="4" id="KW-0804">Transcription</keyword>
<evidence type="ECO:0000259" key="5">
    <source>
        <dbReference type="PROSITE" id="PS50931"/>
    </source>
</evidence>
<dbReference type="NCBIfam" id="NF002964">
    <property type="entry name" value="PRK03635.1"/>
    <property type="match status" value="1"/>
</dbReference>
<dbReference type="GO" id="GO:0003700">
    <property type="term" value="F:DNA-binding transcription factor activity"/>
    <property type="evidence" value="ECO:0007669"/>
    <property type="project" value="InterPro"/>
</dbReference>
<dbReference type="AlphaFoldDB" id="A0A9X1W665"/>
<keyword evidence="2" id="KW-0805">Transcription regulation</keyword>
<feature type="domain" description="HTH lysR-type" evidence="5">
    <location>
        <begin position="3"/>
        <end position="59"/>
    </location>
</feature>
<protein>
    <submittedName>
        <fullName evidence="6">HTH-type transcriptional regulator ArgP</fullName>
    </submittedName>
</protein>
<dbReference type="InterPro" id="IPR050176">
    <property type="entry name" value="LTTR"/>
</dbReference>
<evidence type="ECO:0000256" key="2">
    <source>
        <dbReference type="ARBA" id="ARBA00023015"/>
    </source>
</evidence>
<accession>A0A9X1W665</accession>
<dbReference type="Gene3D" id="1.10.10.10">
    <property type="entry name" value="Winged helix-like DNA-binding domain superfamily/Winged helix DNA-binding domain"/>
    <property type="match status" value="1"/>
</dbReference>
<comment type="caution">
    <text evidence="6">The sequence shown here is derived from an EMBL/GenBank/DDBJ whole genome shotgun (WGS) entry which is preliminary data.</text>
</comment>
<dbReference type="InterPro" id="IPR017685">
    <property type="entry name" value="ArgP"/>
</dbReference>
<dbReference type="InterPro" id="IPR005119">
    <property type="entry name" value="LysR_subst-bd"/>
</dbReference>
<evidence type="ECO:0000313" key="7">
    <source>
        <dbReference type="Proteomes" id="UP001139682"/>
    </source>
</evidence>
<dbReference type="SUPFAM" id="SSF46785">
    <property type="entry name" value="Winged helix' DNA-binding domain"/>
    <property type="match status" value="1"/>
</dbReference>
<dbReference type="RefSeq" id="WP_243606378.1">
    <property type="nucleotide sequence ID" value="NZ_JALGRD010000007.1"/>
</dbReference>
<reference evidence="6" key="1">
    <citation type="submission" date="2022-03" db="EMBL/GenBank/DDBJ databases">
        <title>Pseudomonas marianensis sp. nov., a marine bacterium isolated from deep-sea sediments of the Mariana Trench.</title>
        <authorList>
            <person name="Wei Y."/>
        </authorList>
    </citation>
    <scope>NUCLEOTIDE SEQUENCE</scope>
    <source>
        <strain evidence="6">PS1</strain>
    </source>
</reference>
<keyword evidence="7" id="KW-1185">Reference proteome</keyword>
<evidence type="ECO:0000256" key="1">
    <source>
        <dbReference type="ARBA" id="ARBA00009437"/>
    </source>
</evidence>
<name>A0A9X1W665_9GAMM</name>
<keyword evidence="3" id="KW-0238">DNA-binding</keyword>
<dbReference type="GO" id="GO:0003677">
    <property type="term" value="F:DNA binding"/>
    <property type="evidence" value="ECO:0007669"/>
    <property type="project" value="UniProtKB-KW"/>
</dbReference>
<dbReference type="PRINTS" id="PR00039">
    <property type="entry name" value="HTHLYSR"/>
</dbReference>
<dbReference type="Proteomes" id="UP001139682">
    <property type="component" value="Unassembled WGS sequence"/>
</dbReference>
<evidence type="ECO:0000256" key="3">
    <source>
        <dbReference type="ARBA" id="ARBA00023125"/>
    </source>
</evidence>
<dbReference type="NCBIfam" id="NF009888">
    <property type="entry name" value="PRK13348.1"/>
    <property type="match status" value="1"/>
</dbReference>
<dbReference type="Pfam" id="PF00126">
    <property type="entry name" value="HTH_1"/>
    <property type="match status" value="1"/>
</dbReference>
<sequence length="309" mass="34045">MNLDPRQTEAFRAVIRTGSFEQAALQLHLTPPAISQRVRALESALGNALVVRSRPCRPTETGQRLLQYLKRAKLLEADLLAELAERSDAPLVVVAALNADSLGTWFFPALAEVLIRERVLLDLTVEDQDHTYNLLETGLAIGCISTEPKPMRGCTASALGSMRYRLVASSAFRQQHFGNGLNRTAARRAPVVAYTRKDSLTSSFLLRQLGLPEGAYPCHYVPGAEPHFNAIRYGLGYGMVPELLLEDALAQGEVVDLAADAPLDIALYWHTWKVQSPRMENLSRQIIEAAPRILGRPTADRPSPENQAD</sequence>
<gene>
    <name evidence="6" type="ORF">MST27_13020</name>
</gene>
<evidence type="ECO:0000256" key="4">
    <source>
        <dbReference type="ARBA" id="ARBA00023163"/>
    </source>
</evidence>
<organism evidence="6 7">
    <name type="scientific">Stutzerimonas marianensis</name>
    <dbReference type="NCBI Taxonomy" id="2929513"/>
    <lineage>
        <taxon>Bacteria</taxon>
        <taxon>Pseudomonadati</taxon>
        <taxon>Pseudomonadota</taxon>
        <taxon>Gammaproteobacteria</taxon>
        <taxon>Pseudomonadales</taxon>
        <taxon>Pseudomonadaceae</taxon>
        <taxon>Stutzerimonas</taxon>
    </lineage>
</organism>
<dbReference type="PROSITE" id="PS50931">
    <property type="entry name" value="HTH_LYSR"/>
    <property type="match status" value="1"/>
</dbReference>
<comment type="similarity">
    <text evidence="1">Belongs to the LysR transcriptional regulatory family.</text>
</comment>